<evidence type="ECO:0000313" key="7">
    <source>
        <dbReference type="EMBL" id="QCI19413.1"/>
    </source>
</evidence>
<organism evidence="7 8">
    <name type="scientific">Buchnera aphidicola</name>
    <name type="common">Anoecia oenotherae</name>
    <dbReference type="NCBI Taxonomy" id="1241833"/>
    <lineage>
        <taxon>Bacteria</taxon>
        <taxon>Pseudomonadati</taxon>
        <taxon>Pseudomonadota</taxon>
        <taxon>Gammaproteobacteria</taxon>
        <taxon>Enterobacterales</taxon>
        <taxon>Erwiniaceae</taxon>
        <taxon>Buchnera</taxon>
    </lineage>
</organism>
<dbReference type="SUPFAM" id="SSF47060">
    <property type="entry name" value="S15/NS1 RNA-binding domain"/>
    <property type="match status" value="1"/>
</dbReference>
<dbReference type="Gene3D" id="6.10.250.3130">
    <property type="match status" value="1"/>
</dbReference>
<accession>A0A4D6XQX7</accession>
<keyword evidence="4 6" id="KW-0694">RNA-binding</keyword>
<protein>
    <recommendedName>
        <fullName evidence="4">Small ribosomal subunit protein uS15</fullName>
    </recommendedName>
</protein>
<evidence type="ECO:0000256" key="2">
    <source>
        <dbReference type="ARBA" id="ARBA00023274"/>
    </source>
</evidence>
<dbReference type="PROSITE" id="PS00362">
    <property type="entry name" value="RIBOSOMAL_S15"/>
    <property type="match status" value="1"/>
</dbReference>
<dbReference type="NCBIfam" id="TIGR00952">
    <property type="entry name" value="S15_bact"/>
    <property type="match status" value="1"/>
</dbReference>
<comment type="subunit">
    <text evidence="3 4">Part of the 30S ribosomal subunit. Forms a bridge to the 50S subunit in the 70S ribosome, contacting the 23S rRNA.</text>
</comment>
<keyword evidence="4 6" id="KW-0699">rRNA-binding</keyword>
<dbReference type="CDD" id="cd00353">
    <property type="entry name" value="Ribosomal_S15p_S13e"/>
    <property type="match status" value="1"/>
</dbReference>
<evidence type="ECO:0000256" key="5">
    <source>
        <dbReference type="RuleBase" id="RU003919"/>
    </source>
</evidence>
<dbReference type="PANTHER" id="PTHR23321">
    <property type="entry name" value="RIBOSOMAL PROTEIN S15, BACTERIAL AND ORGANELLAR"/>
    <property type="match status" value="1"/>
</dbReference>
<evidence type="ECO:0000256" key="3">
    <source>
        <dbReference type="ARBA" id="ARBA00064542"/>
    </source>
</evidence>
<proteinExistence type="inferred from homology"/>
<dbReference type="AlphaFoldDB" id="A0A4D6XQX7"/>
<evidence type="ECO:0000313" key="8">
    <source>
        <dbReference type="Proteomes" id="UP000298677"/>
    </source>
</evidence>
<evidence type="ECO:0000256" key="1">
    <source>
        <dbReference type="ARBA" id="ARBA00022980"/>
    </source>
</evidence>
<dbReference type="GO" id="GO:0019843">
    <property type="term" value="F:rRNA binding"/>
    <property type="evidence" value="ECO:0007669"/>
    <property type="project" value="UniProtKB-UniRule"/>
</dbReference>
<evidence type="ECO:0000256" key="4">
    <source>
        <dbReference type="HAMAP-Rule" id="MF_01343"/>
    </source>
</evidence>
<dbReference type="InterPro" id="IPR000589">
    <property type="entry name" value="Ribosomal_uS15"/>
</dbReference>
<dbReference type="GO" id="GO:0022627">
    <property type="term" value="C:cytosolic small ribosomal subunit"/>
    <property type="evidence" value="ECO:0007669"/>
    <property type="project" value="TreeGrafter"/>
</dbReference>
<dbReference type="Gene3D" id="1.10.287.10">
    <property type="entry name" value="S15/NS1, RNA-binding"/>
    <property type="match status" value="1"/>
</dbReference>
<gene>
    <name evidence="4" type="primary">rpsO</name>
    <name evidence="7" type="ORF">D9V65_01495</name>
</gene>
<comment type="function">
    <text evidence="4 6">One of the primary rRNA binding proteins, it binds directly to 16S rRNA where it helps nucleate assembly of the platform of the 30S subunit by binding and bridging several RNA helices of the 16S rRNA.</text>
</comment>
<dbReference type="InterPro" id="IPR005290">
    <property type="entry name" value="Ribosomal_uS15_bac-type"/>
</dbReference>
<evidence type="ECO:0000256" key="6">
    <source>
        <dbReference type="RuleBase" id="RU004524"/>
    </source>
</evidence>
<sequence>MSITSKKKKQIIIKFGKNEKDSGRSTVQVALLTERINQLQNHFSLHKKDHSGRRGLIKIISYRRKLLKYLKINYLDQYHLIINKLSLRH</sequence>
<keyword evidence="8" id="KW-1185">Reference proteome</keyword>
<comment type="similarity">
    <text evidence="4 5">Belongs to the universal ribosomal protein uS15 family.</text>
</comment>
<reference evidence="7 8" key="1">
    <citation type="submission" date="2018-10" db="EMBL/GenBank/DDBJ databases">
        <title>Comparative functional genomics of the obligate endosymbiont Buchnera aphidicola.</title>
        <authorList>
            <person name="Chong R.A."/>
        </authorList>
    </citation>
    <scope>NUCLEOTIDE SEQUENCE [LARGE SCALE GENOMIC DNA]</scope>
    <source>
        <strain evidence="7 8">Aoe</strain>
    </source>
</reference>
<dbReference type="RefSeq" id="WP_158341831.1">
    <property type="nucleotide sequence ID" value="NZ_CP033012.1"/>
</dbReference>
<comment type="function">
    <text evidence="4">Forms an intersubunit bridge (bridge B4) with the 23S rRNA of the 50S subunit in the ribosome.</text>
</comment>
<dbReference type="OrthoDB" id="9799262at2"/>
<name>A0A4D6XQX7_9GAMM</name>
<dbReference type="FunFam" id="1.10.287.10:FF:000002">
    <property type="entry name" value="30S ribosomal protein S15"/>
    <property type="match status" value="1"/>
</dbReference>
<keyword evidence="2 4" id="KW-0687">Ribonucleoprotein</keyword>
<dbReference type="Pfam" id="PF00312">
    <property type="entry name" value="Ribosomal_S15"/>
    <property type="match status" value="1"/>
</dbReference>
<dbReference type="SMART" id="SM01387">
    <property type="entry name" value="Ribosomal_S15"/>
    <property type="match status" value="1"/>
</dbReference>
<dbReference type="PANTHER" id="PTHR23321:SF26">
    <property type="entry name" value="SMALL RIBOSOMAL SUBUNIT PROTEIN US15M"/>
    <property type="match status" value="1"/>
</dbReference>
<dbReference type="Proteomes" id="UP000298677">
    <property type="component" value="Chromosome"/>
</dbReference>
<keyword evidence="1 4" id="KW-0689">Ribosomal protein</keyword>
<dbReference type="GO" id="GO:0003735">
    <property type="term" value="F:structural constituent of ribosome"/>
    <property type="evidence" value="ECO:0007669"/>
    <property type="project" value="InterPro"/>
</dbReference>
<dbReference type="GO" id="GO:0006412">
    <property type="term" value="P:translation"/>
    <property type="evidence" value="ECO:0007669"/>
    <property type="project" value="UniProtKB-UniRule"/>
</dbReference>
<dbReference type="HAMAP" id="MF_01343_B">
    <property type="entry name" value="Ribosomal_uS15_B"/>
    <property type="match status" value="1"/>
</dbReference>
<dbReference type="EMBL" id="CP033012">
    <property type="protein sequence ID" value="QCI19413.1"/>
    <property type="molecule type" value="Genomic_DNA"/>
</dbReference>
<dbReference type="InterPro" id="IPR009068">
    <property type="entry name" value="uS15_NS1_RNA-bd_sf"/>
</dbReference>